<protein>
    <submittedName>
        <fullName evidence="3">Uncharacterized protein</fullName>
    </submittedName>
</protein>
<dbReference type="Proteomes" id="UP000027138">
    <property type="component" value="Unassembled WGS sequence"/>
</dbReference>
<evidence type="ECO:0000313" key="3">
    <source>
        <dbReference type="EMBL" id="KDP41106.1"/>
    </source>
</evidence>
<sequence>MLEILKEVRTIEIYVEHKIIRDKIAISQDGCTNESNHEEVGVSIKDINGEVLRQEEDSYFGVGIEVNIELPIEETIGIEQTVEENTEIQNEGRVEVEDEEGYDEEEEDDDLIECEWMSCDDDELQEAKEAVKQFKNKKKRGLMEKVQSFEKVNQEDADQR</sequence>
<gene>
    <name evidence="3" type="ORF">JCGZ_03236</name>
</gene>
<keyword evidence="4" id="KW-1185">Reference proteome</keyword>
<proteinExistence type="predicted"/>
<feature type="compositionally biased region" description="Acidic residues" evidence="2">
    <location>
        <begin position="96"/>
        <end position="109"/>
    </location>
</feature>
<organism evidence="3 4">
    <name type="scientific">Jatropha curcas</name>
    <name type="common">Barbados nut</name>
    <dbReference type="NCBI Taxonomy" id="180498"/>
    <lineage>
        <taxon>Eukaryota</taxon>
        <taxon>Viridiplantae</taxon>
        <taxon>Streptophyta</taxon>
        <taxon>Embryophyta</taxon>
        <taxon>Tracheophyta</taxon>
        <taxon>Spermatophyta</taxon>
        <taxon>Magnoliopsida</taxon>
        <taxon>eudicotyledons</taxon>
        <taxon>Gunneridae</taxon>
        <taxon>Pentapetalae</taxon>
        <taxon>rosids</taxon>
        <taxon>fabids</taxon>
        <taxon>Malpighiales</taxon>
        <taxon>Euphorbiaceae</taxon>
        <taxon>Crotonoideae</taxon>
        <taxon>Jatropheae</taxon>
        <taxon>Jatropha</taxon>
    </lineage>
</organism>
<evidence type="ECO:0000256" key="2">
    <source>
        <dbReference type="SAM" id="MobiDB-lite"/>
    </source>
</evidence>
<name>A0A067KY16_JATCU</name>
<keyword evidence="1" id="KW-0175">Coiled coil</keyword>
<reference evidence="3 4" key="1">
    <citation type="journal article" date="2014" name="PLoS ONE">
        <title>Global Analysis of Gene Expression Profiles in Physic Nut (Jatropha curcas L.) Seedlings Exposed to Salt Stress.</title>
        <authorList>
            <person name="Zhang L."/>
            <person name="Zhang C."/>
            <person name="Wu P."/>
            <person name="Chen Y."/>
            <person name="Li M."/>
            <person name="Jiang H."/>
            <person name="Wu G."/>
        </authorList>
    </citation>
    <scope>NUCLEOTIDE SEQUENCE [LARGE SCALE GENOMIC DNA]</scope>
    <source>
        <strain evidence="4">cv. GZQX0401</strain>
        <tissue evidence="3">Young leaves</tissue>
    </source>
</reference>
<evidence type="ECO:0000313" key="4">
    <source>
        <dbReference type="Proteomes" id="UP000027138"/>
    </source>
</evidence>
<evidence type="ECO:0000256" key="1">
    <source>
        <dbReference type="SAM" id="Coils"/>
    </source>
</evidence>
<dbReference type="EMBL" id="KK914321">
    <property type="protein sequence ID" value="KDP41106.1"/>
    <property type="molecule type" value="Genomic_DNA"/>
</dbReference>
<feature type="coiled-coil region" evidence="1">
    <location>
        <begin position="117"/>
        <end position="144"/>
    </location>
</feature>
<dbReference type="AlphaFoldDB" id="A0A067KY16"/>
<feature type="region of interest" description="Disordered" evidence="2">
    <location>
        <begin position="86"/>
        <end position="109"/>
    </location>
</feature>
<accession>A0A067KY16</accession>